<sequence length="445" mass="49754">MTELEKEVTFVVPPAFLVPRTDLSITQSTSAQRVTSVLLNGQNFHAWSRSLCLYLGGRWIIGKEPRPTVSDPKTGWEELAQNELFSDFPTDTAVESKHLDRRHTYQLLVGLKPKFEALQTQIVNTSPMPFLYKAFATVDGDERRRRLLPPTLSPELSPPVPDQMVFVAPSGSRPTGNRSYCQHCRKPGHVINHCFDLHPELKQRYSWNRDQGNKDQGKWAPRTGVISKVAPAPSISDYSQLQSQIAQLQSHLGLDPTSFVTISSANPIATLATGIPTALHTKSGNPTWILDFGANNHMTGPASKKIFGRGYERDGLYYFGDPPSSKVSSSSLQASVLPVFDSSFFSSQTLDLWHAHLRHANFQYLCWLFPPLNKASIGFNVETVQYNNIKFQVWDLVLLMPLSCLTLSVWFVETGGQTSISTVMSQQKSWFLLLVVVVIFSSIEV</sequence>
<evidence type="ECO:0008006" key="3">
    <source>
        <dbReference type="Google" id="ProtNLM"/>
    </source>
</evidence>
<proteinExistence type="predicted"/>
<dbReference type="EMBL" id="JABCRI010000015">
    <property type="protein sequence ID" value="KAF8392941.1"/>
    <property type="molecule type" value="Genomic_DNA"/>
</dbReference>
<dbReference type="PANTHER" id="PTHR34222:SF100">
    <property type="entry name" value="CCHC-TYPE DOMAIN-CONTAINING PROTEIN"/>
    <property type="match status" value="1"/>
</dbReference>
<protein>
    <recommendedName>
        <fullName evidence="3">Retrotransposon Copia-like N-terminal domain-containing protein</fullName>
    </recommendedName>
</protein>
<comment type="caution">
    <text evidence="1">The sequence shown here is derived from an EMBL/GenBank/DDBJ whole genome shotgun (WGS) entry which is preliminary data.</text>
</comment>
<name>A0A835D7K6_TETSI</name>
<reference evidence="1 2" key="1">
    <citation type="submission" date="2020-04" db="EMBL/GenBank/DDBJ databases">
        <title>Plant Genome Project.</title>
        <authorList>
            <person name="Zhang R.-G."/>
        </authorList>
    </citation>
    <scope>NUCLEOTIDE SEQUENCE [LARGE SCALE GENOMIC DNA]</scope>
    <source>
        <strain evidence="1">YNK0</strain>
        <tissue evidence="1">Leaf</tissue>
    </source>
</reference>
<accession>A0A835D7K6</accession>
<dbReference type="Proteomes" id="UP000655225">
    <property type="component" value="Unassembled WGS sequence"/>
</dbReference>
<dbReference type="PANTHER" id="PTHR34222">
    <property type="entry name" value="GAG_PRE-INTEGRS DOMAIN-CONTAINING PROTEIN"/>
    <property type="match status" value="1"/>
</dbReference>
<evidence type="ECO:0000313" key="2">
    <source>
        <dbReference type="Proteomes" id="UP000655225"/>
    </source>
</evidence>
<dbReference type="AlphaFoldDB" id="A0A835D7K6"/>
<dbReference type="OMA" id="MATYANN"/>
<evidence type="ECO:0000313" key="1">
    <source>
        <dbReference type="EMBL" id="KAF8392941.1"/>
    </source>
</evidence>
<dbReference type="OrthoDB" id="1690976at2759"/>
<gene>
    <name evidence="1" type="ORF">HHK36_021181</name>
</gene>
<keyword evidence="2" id="KW-1185">Reference proteome</keyword>
<organism evidence="1 2">
    <name type="scientific">Tetracentron sinense</name>
    <name type="common">Spur-leaf</name>
    <dbReference type="NCBI Taxonomy" id="13715"/>
    <lineage>
        <taxon>Eukaryota</taxon>
        <taxon>Viridiplantae</taxon>
        <taxon>Streptophyta</taxon>
        <taxon>Embryophyta</taxon>
        <taxon>Tracheophyta</taxon>
        <taxon>Spermatophyta</taxon>
        <taxon>Magnoliopsida</taxon>
        <taxon>Trochodendrales</taxon>
        <taxon>Trochodendraceae</taxon>
        <taxon>Tetracentron</taxon>
    </lineage>
</organism>